<comment type="caution">
    <text evidence="2">The sequence shown here is derived from an EMBL/GenBank/DDBJ whole genome shotgun (WGS) entry which is preliminary data.</text>
</comment>
<evidence type="ECO:0000313" key="3">
    <source>
        <dbReference type="Proteomes" id="UP000600101"/>
    </source>
</evidence>
<sequence>LAEAAAYHADRLRRCPELLSPTLRGALQTGSMVSAAHYLQAQRARRVIVDAFIGAMARFEVLVMPTTPVPACRAEEDETALTGVRMRNTAPFNLTGLPAVSVPCGFSADGLPIGLQVVGRAWDEVTVLRVADAYERATDWCARRPGTAVTSAGAPASPRARA</sequence>
<dbReference type="Pfam" id="PF01425">
    <property type="entry name" value="Amidase"/>
    <property type="match status" value="1"/>
</dbReference>
<name>A0A9X0R5F0_9PROT</name>
<feature type="domain" description="Amidase" evidence="1">
    <location>
        <begin position="23"/>
        <end position="128"/>
    </location>
</feature>
<dbReference type="InterPro" id="IPR000120">
    <property type="entry name" value="Amidase"/>
</dbReference>
<dbReference type="InterPro" id="IPR036928">
    <property type="entry name" value="AS_sf"/>
</dbReference>
<dbReference type="PANTHER" id="PTHR11895">
    <property type="entry name" value="TRANSAMIDASE"/>
    <property type="match status" value="1"/>
</dbReference>
<keyword evidence="3" id="KW-1185">Reference proteome</keyword>
<accession>A0A9X0R5F0</accession>
<evidence type="ECO:0000313" key="2">
    <source>
        <dbReference type="EMBL" id="MBC4019268.1"/>
    </source>
</evidence>
<dbReference type="GO" id="GO:0003824">
    <property type="term" value="F:catalytic activity"/>
    <property type="evidence" value="ECO:0007669"/>
    <property type="project" value="InterPro"/>
</dbReference>
<evidence type="ECO:0000259" key="1">
    <source>
        <dbReference type="Pfam" id="PF01425"/>
    </source>
</evidence>
<dbReference type="InterPro" id="IPR023631">
    <property type="entry name" value="Amidase_dom"/>
</dbReference>
<dbReference type="SUPFAM" id="SSF75304">
    <property type="entry name" value="Amidase signature (AS) enzymes"/>
    <property type="match status" value="1"/>
</dbReference>
<reference evidence="2" key="1">
    <citation type="submission" date="2020-08" db="EMBL/GenBank/DDBJ databases">
        <authorList>
            <person name="Hu Y."/>
            <person name="Nguyen S.V."/>
            <person name="Li F."/>
            <person name="Fanning S."/>
        </authorList>
    </citation>
    <scope>NUCLEOTIDE SEQUENCE</scope>
    <source>
        <strain evidence="2">SYSU D8009</strain>
    </source>
</reference>
<dbReference type="Gene3D" id="3.90.1300.10">
    <property type="entry name" value="Amidase signature (AS) domain"/>
    <property type="match status" value="1"/>
</dbReference>
<dbReference type="EMBL" id="JACOMF010000154">
    <property type="protein sequence ID" value="MBC4019268.1"/>
    <property type="molecule type" value="Genomic_DNA"/>
</dbReference>
<feature type="non-terminal residue" evidence="2">
    <location>
        <position position="1"/>
    </location>
</feature>
<dbReference type="Proteomes" id="UP000600101">
    <property type="component" value="Unassembled WGS sequence"/>
</dbReference>
<gene>
    <name evidence="2" type="ORF">H7965_29070</name>
</gene>
<proteinExistence type="predicted"/>
<organism evidence="2 3">
    <name type="scientific">Siccirubricoccus deserti</name>
    <dbReference type="NCBI Taxonomy" id="2013562"/>
    <lineage>
        <taxon>Bacteria</taxon>
        <taxon>Pseudomonadati</taxon>
        <taxon>Pseudomonadota</taxon>
        <taxon>Alphaproteobacteria</taxon>
        <taxon>Acetobacterales</taxon>
        <taxon>Roseomonadaceae</taxon>
        <taxon>Siccirubricoccus</taxon>
    </lineage>
</organism>
<dbReference type="PANTHER" id="PTHR11895:SF170">
    <property type="entry name" value="AMIDASE"/>
    <property type="match status" value="1"/>
</dbReference>
<dbReference type="AlphaFoldDB" id="A0A9X0R5F0"/>
<dbReference type="RefSeq" id="WP_261394428.1">
    <property type="nucleotide sequence ID" value="NZ_JACOMF010000154.1"/>
</dbReference>
<protein>
    <submittedName>
        <fullName evidence="2">Amidase</fullName>
    </submittedName>
</protein>